<organism evidence="2 3">
    <name type="scientific">Streptococcus pyogenes</name>
    <dbReference type="NCBI Taxonomy" id="1314"/>
    <lineage>
        <taxon>Bacteria</taxon>
        <taxon>Bacillati</taxon>
        <taxon>Bacillota</taxon>
        <taxon>Bacilli</taxon>
        <taxon>Lactobacillales</taxon>
        <taxon>Streptococcaceae</taxon>
        <taxon>Streptococcus</taxon>
    </lineage>
</organism>
<feature type="transmembrane region" description="Helical" evidence="1">
    <location>
        <begin position="183"/>
        <end position="204"/>
    </location>
</feature>
<keyword evidence="1" id="KW-0812">Transmembrane</keyword>
<evidence type="ECO:0000313" key="2">
    <source>
        <dbReference type="EMBL" id="TYK94397.1"/>
    </source>
</evidence>
<proteinExistence type="predicted"/>
<feature type="transmembrane region" description="Helical" evidence="1">
    <location>
        <begin position="597"/>
        <end position="619"/>
    </location>
</feature>
<dbReference type="Proteomes" id="UP000325300">
    <property type="component" value="Unassembled WGS sequence"/>
</dbReference>
<evidence type="ECO:0000313" key="3">
    <source>
        <dbReference type="Proteomes" id="UP000325300"/>
    </source>
</evidence>
<feature type="transmembrane region" description="Helical" evidence="1">
    <location>
        <begin position="625"/>
        <end position="644"/>
    </location>
</feature>
<sequence length="660" mass="75076">MKLKLSVIGLFFCLIAAIGVISISDTQKPVPLPIDGAFSIQGKSSFSSDEVYKKISNLSKTKNVNIYKPIVRNSGQLTYINFKNTNYEQLKPAPITGMYYTLGKIDSSSLKVLTASGLKLVYAAYPWYIGGILQFDGTLRLLLMLSIYLTLLVVLFVVRTRQIKEGVIRHSLGLPIYNLRRDYVISFTFELVMAGLLMIAYSYFWGSGLFTYSSKLFFSLILTNLIIFQIVDIITFILFWLTIRVEKPIEIIKNKAKNSFLFIVWLVIISIIIIVSGIFLQETKASQSRINRQISQLSPWNKVRNWKRLELLGIENGSINNGEINEPESQYIQIATALKKLDFIYIKPSSVYIPDYMKNTNFAEDFFKKLNNDGITDPEVNKEMIYINKSGANIQNKVNGTDYQLLDNKVATIYIPDKFKEKKKSIENTVVAEQFTGTKYTKENLAVQIIPNEKKIFYFNENGNEHDENKEASPMANVTDSKGNIVVVLDTDKMVASKDFSLASNIVNSSLFSPEAIKKINDLSLHLNFSINPVDVYQLVKLNIQSLKHQIFLSKVLQKIIYGIVFLLIYQYAQLFISSKQNDYVKKIILGLSKTRIAISSLKYFIMTIAIVIICTFMVTEQIELLYIGIASLVVLILSTVMSFRKLSKKYTQILKGDEQ</sequence>
<feature type="transmembrane region" description="Helical" evidence="1">
    <location>
        <begin position="560"/>
        <end position="577"/>
    </location>
</feature>
<keyword evidence="1" id="KW-0472">Membrane</keyword>
<comment type="caution">
    <text evidence="2">The sequence shown here is derived from an EMBL/GenBank/DDBJ whole genome shotgun (WGS) entry which is preliminary data.</text>
</comment>
<feature type="transmembrane region" description="Helical" evidence="1">
    <location>
        <begin position="216"/>
        <end position="240"/>
    </location>
</feature>
<gene>
    <name evidence="2" type="ORF">E0F67_07800</name>
</gene>
<keyword evidence="1" id="KW-1133">Transmembrane helix</keyword>
<dbReference type="RefSeq" id="WP_023612398.1">
    <property type="nucleotide sequence ID" value="NZ_CAAINW010000010.1"/>
</dbReference>
<protein>
    <submittedName>
        <fullName evidence="2">ABC transporter permease</fullName>
    </submittedName>
</protein>
<accession>A0A5S4TCJ5</accession>
<feature type="transmembrane region" description="Helical" evidence="1">
    <location>
        <begin position="260"/>
        <end position="280"/>
    </location>
</feature>
<feature type="transmembrane region" description="Helical" evidence="1">
    <location>
        <begin position="141"/>
        <end position="162"/>
    </location>
</feature>
<dbReference type="AlphaFoldDB" id="A0A5S4TCJ5"/>
<evidence type="ECO:0000256" key="1">
    <source>
        <dbReference type="SAM" id="Phobius"/>
    </source>
</evidence>
<dbReference type="EMBL" id="SJLI01000007">
    <property type="protein sequence ID" value="TYK94397.1"/>
    <property type="molecule type" value="Genomic_DNA"/>
</dbReference>
<name>A0A5S4TCJ5_STRPY</name>
<reference evidence="2 3" key="1">
    <citation type="submission" date="2019-02" db="EMBL/GenBank/DDBJ databases">
        <title>Novel genomic isolates of S. pyogenes and S. dysgalactiae subsp. equisimilis associated to necrotising fasciitis (NSTI).</title>
        <authorList>
            <person name="Barrantes I."/>
        </authorList>
    </citation>
    <scope>NUCLEOTIDE SEQUENCE [LARGE SCALE GENOMIC DNA]</scope>
    <source>
        <strain evidence="2 3">SPY5003</strain>
    </source>
</reference>